<evidence type="ECO:0000313" key="2">
    <source>
        <dbReference type="Proteomes" id="UP000595917"/>
    </source>
</evidence>
<dbReference type="RefSeq" id="WP_215626282.1">
    <property type="nucleotide sequence ID" value="NZ_CP067089.2"/>
</dbReference>
<name>A0A7T7XMJ5_9SPIR</name>
<dbReference type="AlphaFoldDB" id="A0A7T7XMJ5"/>
<sequence>MRKTSILILLLTALLLKAGYVFSQNSINIEETETITGITVTGLKRTKQHIAENPLKKFIGMDVSSVHTDDVMAAVHGTGILEPLSVEITDDPAGNGSILHVTVSEKWSIFPIPMIRVSSGSFYGGAGVMDANAFGLNDKLVAGAMFGKQGWMGMGGYIHTQGNSNFPGWNVTAVYNNQERVYTDQNDGVYRRFGVNSITASLGLNYSFLDLISLSLGFGFFNEELKDIDNPRMVPAESGMGLRIRPGISIRKNDWDGFFLSQKSAGFTYGYIYGFDFPSYHSYNFRAAYEQSIIPGFRLLFHAGALYEPGVTPLFESSPSSVGINILPRDFSARHYAGASLGLEKSLLKFKFGLISLTAAYQVVYSDGPVLDEQLDHGFFSALRIYMSKVAMPALGLAYTYNAAADQHDVTFNIGMSF</sequence>
<proteinExistence type="predicted"/>
<accession>A0A7T7XMJ5</accession>
<protein>
    <recommendedName>
        <fullName evidence="3">Bacterial surface antigen (D15) domain-containing protein</fullName>
    </recommendedName>
</protein>
<organism evidence="1 2">
    <name type="scientific">Breznakiella homolactica</name>
    <dbReference type="NCBI Taxonomy" id="2798577"/>
    <lineage>
        <taxon>Bacteria</taxon>
        <taxon>Pseudomonadati</taxon>
        <taxon>Spirochaetota</taxon>
        <taxon>Spirochaetia</taxon>
        <taxon>Spirochaetales</taxon>
        <taxon>Breznakiellaceae</taxon>
        <taxon>Breznakiella</taxon>
    </lineage>
</organism>
<dbReference type="EMBL" id="CP067089">
    <property type="protein sequence ID" value="QQO08977.1"/>
    <property type="molecule type" value="Genomic_DNA"/>
</dbReference>
<evidence type="ECO:0008006" key="3">
    <source>
        <dbReference type="Google" id="ProtNLM"/>
    </source>
</evidence>
<evidence type="ECO:0000313" key="1">
    <source>
        <dbReference type="EMBL" id="QQO08977.1"/>
    </source>
</evidence>
<reference evidence="1" key="1">
    <citation type="submission" date="2021-01" db="EMBL/GenBank/DDBJ databases">
        <title>Description of Breznakiella homolactica.</title>
        <authorList>
            <person name="Song Y."/>
            <person name="Brune A."/>
        </authorList>
    </citation>
    <scope>NUCLEOTIDE SEQUENCE</scope>
    <source>
        <strain evidence="1">RmG30</strain>
    </source>
</reference>
<dbReference type="KEGG" id="bhc:JFL75_18905"/>
<keyword evidence="2" id="KW-1185">Reference proteome</keyword>
<dbReference type="Proteomes" id="UP000595917">
    <property type="component" value="Chromosome"/>
</dbReference>
<gene>
    <name evidence="1" type="ORF">JFL75_18905</name>
</gene>